<evidence type="ECO:0000313" key="1">
    <source>
        <dbReference type="EMBL" id="KAJ7547616.1"/>
    </source>
</evidence>
<protein>
    <submittedName>
        <fullName evidence="1">Uncharacterized protein</fullName>
    </submittedName>
</protein>
<proteinExistence type="predicted"/>
<comment type="caution">
    <text evidence="1">The sequence shown here is derived from an EMBL/GenBank/DDBJ whole genome shotgun (WGS) entry which is preliminary data.</text>
</comment>
<organism evidence="1 2">
    <name type="scientific">Diphasiastrum complanatum</name>
    <name type="common">Issler's clubmoss</name>
    <name type="synonym">Lycopodium complanatum</name>
    <dbReference type="NCBI Taxonomy" id="34168"/>
    <lineage>
        <taxon>Eukaryota</taxon>
        <taxon>Viridiplantae</taxon>
        <taxon>Streptophyta</taxon>
        <taxon>Embryophyta</taxon>
        <taxon>Tracheophyta</taxon>
        <taxon>Lycopodiopsida</taxon>
        <taxon>Lycopodiales</taxon>
        <taxon>Lycopodiaceae</taxon>
        <taxon>Lycopodioideae</taxon>
        <taxon>Diphasiastrum</taxon>
    </lineage>
</organism>
<accession>A0ACC2D053</accession>
<reference evidence="2" key="1">
    <citation type="journal article" date="2024" name="Proc. Natl. Acad. Sci. U.S.A.">
        <title>Extraordinary preservation of gene collinearity over three hundred million years revealed in homosporous lycophytes.</title>
        <authorList>
            <person name="Li C."/>
            <person name="Wickell D."/>
            <person name="Kuo L.Y."/>
            <person name="Chen X."/>
            <person name="Nie B."/>
            <person name="Liao X."/>
            <person name="Peng D."/>
            <person name="Ji J."/>
            <person name="Jenkins J."/>
            <person name="Williams M."/>
            <person name="Shu S."/>
            <person name="Plott C."/>
            <person name="Barry K."/>
            <person name="Rajasekar S."/>
            <person name="Grimwood J."/>
            <person name="Han X."/>
            <person name="Sun S."/>
            <person name="Hou Z."/>
            <person name="He W."/>
            <person name="Dai G."/>
            <person name="Sun C."/>
            <person name="Schmutz J."/>
            <person name="Leebens-Mack J.H."/>
            <person name="Li F.W."/>
            <person name="Wang L."/>
        </authorList>
    </citation>
    <scope>NUCLEOTIDE SEQUENCE [LARGE SCALE GENOMIC DNA]</scope>
    <source>
        <strain evidence="2">cv. PW_Plant_1</strain>
    </source>
</reference>
<evidence type="ECO:0000313" key="2">
    <source>
        <dbReference type="Proteomes" id="UP001162992"/>
    </source>
</evidence>
<name>A0ACC2D053_DIPCM</name>
<dbReference type="Proteomes" id="UP001162992">
    <property type="component" value="Chromosome 8"/>
</dbReference>
<dbReference type="EMBL" id="CM055099">
    <property type="protein sequence ID" value="KAJ7547616.1"/>
    <property type="molecule type" value="Genomic_DNA"/>
</dbReference>
<keyword evidence="2" id="KW-1185">Reference proteome</keyword>
<sequence>MALLAACAGDTIKLFDVLLVNADPCVLQYAPSPGFQVNSARWNHTNLVLATAGDDRKISLWMQNGRSLGTVPAGSEVEDIGNESILVINFSHKSSRYLCSGGTGKLVRVWDMQRRRCIKWLKGHVATVTGVTYNCRDEHLASISLRGDLILHSLASGSRVTELKDPHDQVLRVLESSPNSRHLLVTAGDDGSIHLWDTTARIPKVSWVRRHLAPISGTCFSSSNEKVLVSVGLDKKMYILDSGMKKPVHCIPGEAPFSSLALKDDGCTLAAGTTSGRVMFYDIRAKPQPTTVLHAYSSSDPIINLSWQRSSPILVDKENCSEQVALLGGIGEDPVLMPDPIPSALLSTKGRIPSSARLGRRFGRSLSSCSERQLAGVGLGTGVSTSTASLHALAGEEASSKKLSWKNRAALQIHRNPSTTKDDMEIFSPLVDVQPITPSFSNLSNNDELKKTLIVQESLPGSSVRAKLVGFKTPFPGEKMKSERVKQLSRGASYENDISRSLPTSPATSGRTMLTKDDRSPSTTPPEDWGGDGVVGKSSSFISQALYSALSISPSNGSKPYGPETAEVFSRTDISAEVANTKPVFRRDSKPAALSSDALFRGRSEIDKSFPPSNKQSSFQVMSNMRHDFLAGPDSPAQQNIGINSSQDYVGISKIAMQDGVKAIDSSTSSRLDPSISTEENSSSFPQGPPSFALQLVQRALEESLGTLQSAIHEDVRNLHLDLLRQSHIQQLQISSLVERLMQNQADLLEEVQALRRENEELRRFN</sequence>
<gene>
    <name evidence="1" type="ORF">O6H91_08G095300</name>
</gene>